<keyword evidence="2" id="KW-1185">Reference proteome</keyword>
<proteinExistence type="predicted"/>
<evidence type="ECO:0000313" key="1">
    <source>
        <dbReference type="EMBL" id="MCI84170.1"/>
    </source>
</evidence>
<evidence type="ECO:0000313" key="2">
    <source>
        <dbReference type="Proteomes" id="UP000265520"/>
    </source>
</evidence>
<name>A0A392VCH3_9FABA</name>
<protein>
    <submittedName>
        <fullName evidence="1">Uncharacterized protein</fullName>
    </submittedName>
</protein>
<reference evidence="1 2" key="1">
    <citation type="journal article" date="2018" name="Front. Plant Sci.">
        <title>Red Clover (Trifolium pratense) and Zigzag Clover (T. medium) - A Picture of Genomic Similarities and Differences.</title>
        <authorList>
            <person name="Dluhosova J."/>
            <person name="Istvanek J."/>
            <person name="Nedelnik J."/>
            <person name="Repkova J."/>
        </authorList>
    </citation>
    <scope>NUCLEOTIDE SEQUENCE [LARGE SCALE GENOMIC DNA]</scope>
    <source>
        <strain evidence="2">cv. 10/8</strain>
        <tissue evidence="1">Leaf</tissue>
    </source>
</reference>
<dbReference type="EMBL" id="LXQA011084356">
    <property type="protein sequence ID" value="MCI84170.1"/>
    <property type="molecule type" value="Genomic_DNA"/>
</dbReference>
<dbReference type="AlphaFoldDB" id="A0A392VCH3"/>
<comment type="caution">
    <text evidence="1">The sequence shown here is derived from an EMBL/GenBank/DDBJ whole genome shotgun (WGS) entry which is preliminary data.</text>
</comment>
<feature type="non-terminal residue" evidence="1">
    <location>
        <position position="1"/>
    </location>
</feature>
<accession>A0A392VCH3</accession>
<sequence>DGATLVTLGAHVCRGGSSVV</sequence>
<dbReference type="Proteomes" id="UP000265520">
    <property type="component" value="Unassembled WGS sequence"/>
</dbReference>
<organism evidence="1 2">
    <name type="scientific">Trifolium medium</name>
    <dbReference type="NCBI Taxonomy" id="97028"/>
    <lineage>
        <taxon>Eukaryota</taxon>
        <taxon>Viridiplantae</taxon>
        <taxon>Streptophyta</taxon>
        <taxon>Embryophyta</taxon>
        <taxon>Tracheophyta</taxon>
        <taxon>Spermatophyta</taxon>
        <taxon>Magnoliopsida</taxon>
        <taxon>eudicotyledons</taxon>
        <taxon>Gunneridae</taxon>
        <taxon>Pentapetalae</taxon>
        <taxon>rosids</taxon>
        <taxon>fabids</taxon>
        <taxon>Fabales</taxon>
        <taxon>Fabaceae</taxon>
        <taxon>Papilionoideae</taxon>
        <taxon>50 kb inversion clade</taxon>
        <taxon>NPAAA clade</taxon>
        <taxon>Hologalegina</taxon>
        <taxon>IRL clade</taxon>
        <taxon>Trifolieae</taxon>
        <taxon>Trifolium</taxon>
    </lineage>
</organism>